<name>A0ABV1ULA5_9ACTN</name>
<accession>A0ABV1ULA5</accession>
<evidence type="ECO:0008006" key="3">
    <source>
        <dbReference type="Google" id="ProtNLM"/>
    </source>
</evidence>
<dbReference type="Proteomes" id="UP001470023">
    <property type="component" value="Unassembled WGS sequence"/>
</dbReference>
<sequence>MRKSATFFAVGAALIAVSCNSSKPKEPPPADAYRAVATSDFALTCARGQEYGNLPPFKREAGTVPPTALLTEFTSGWTEQPTSGKHPQGWIVKYGQRVEKVQLVACAQRIKGTSTAKTCTAKQFVGNATKAVNARLYDATYKVKIREARTGKIIAERTMHAASTDCAKRVLTERDGSPPKYYAAIADADYVDLLQSLLSSKG</sequence>
<dbReference type="RefSeq" id="WP_352066329.1">
    <property type="nucleotide sequence ID" value="NZ_JBEPAZ010000127.1"/>
</dbReference>
<evidence type="ECO:0000313" key="2">
    <source>
        <dbReference type="Proteomes" id="UP001470023"/>
    </source>
</evidence>
<reference evidence="1 2" key="1">
    <citation type="submission" date="2024-06" db="EMBL/GenBank/DDBJ databases">
        <title>The Natural Products Discovery Center: Release of the First 8490 Sequenced Strains for Exploring Actinobacteria Biosynthetic Diversity.</title>
        <authorList>
            <person name="Kalkreuter E."/>
            <person name="Kautsar S.A."/>
            <person name="Yang D."/>
            <person name="Bader C.D."/>
            <person name="Teijaro C.N."/>
            <person name="Fluegel L."/>
            <person name="Davis C.M."/>
            <person name="Simpson J.R."/>
            <person name="Lauterbach L."/>
            <person name="Steele A.D."/>
            <person name="Gui C."/>
            <person name="Meng S."/>
            <person name="Li G."/>
            <person name="Viehrig K."/>
            <person name="Ye F."/>
            <person name="Su P."/>
            <person name="Kiefer A.F."/>
            <person name="Nichols A."/>
            <person name="Cepeda A.J."/>
            <person name="Yan W."/>
            <person name="Fan B."/>
            <person name="Jiang Y."/>
            <person name="Adhikari A."/>
            <person name="Zheng C.-J."/>
            <person name="Schuster L."/>
            <person name="Cowan T.M."/>
            <person name="Smanski M.J."/>
            <person name="Chevrette M.G."/>
            <person name="De Carvalho L.P.S."/>
            <person name="Shen B."/>
        </authorList>
    </citation>
    <scope>NUCLEOTIDE SEQUENCE [LARGE SCALE GENOMIC DNA]</scope>
    <source>
        <strain evidence="1 2">NPDC001166</strain>
    </source>
</reference>
<proteinExistence type="predicted"/>
<gene>
    <name evidence="1" type="ORF">ABT272_44065</name>
</gene>
<dbReference type="EMBL" id="JBEPAZ010000127">
    <property type="protein sequence ID" value="MER6434514.1"/>
    <property type="molecule type" value="Genomic_DNA"/>
</dbReference>
<protein>
    <recommendedName>
        <fullName evidence="3">Lipoprotein</fullName>
    </recommendedName>
</protein>
<dbReference type="PROSITE" id="PS51257">
    <property type="entry name" value="PROKAR_LIPOPROTEIN"/>
    <property type="match status" value="1"/>
</dbReference>
<keyword evidence="2" id="KW-1185">Reference proteome</keyword>
<evidence type="ECO:0000313" key="1">
    <source>
        <dbReference type="EMBL" id="MER6434514.1"/>
    </source>
</evidence>
<comment type="caution">
    <text evidence="1">The sequence shown here is derived from an EMBL/GenBank/DDBJ whole genome shotgun (WGS) entry which is preliminary data.</text>
</comment>
<organism evidence="1 2">
    <name type="scientific">Streptomyces sp. 900105245</name>
    <dbReference type="NCBI Taxonomy" id="3154379"/>
    <lineage>
        <taxon>Bacteria</taxon>
        <taxon>Bacillati</taxon>
        <taxon>Actinomycetota</taxon>
        <taxon>Actinomycetes</taxon>
        <taxon>Kitasatosporales</taxon>
        <taxon>Streptomycetaceae</taxon>
        <taxon>Streptomyces</taxon>
    </lineage>
</organism>